<dbReference type="Gene3D" id="1.10.3720.10">
    <property type="entry name" value="MetI-like"/>
    <property type="match status" value="1"/>
</dbReference>
<dbReference type="RefSeq" id="WP_173749951.1">
    <property type="nucleotide sequence ID" value="NZ_JAAITA010000019.1"/>
</dbReference>
<comment type="caution">
    <text evidence="9">The sequence shown here is derived from an EMBL/GenBank/DDBJ whole genome shotgun (WGS) entry which is preliminary data.</text>
</comment>
<sequence length="297" mass="33670">MNKVKKFLYSQKAAPYVFILPFVLTILLFWLFPIGNGVLLSFQDVLKDKWVGFDNYSRLLTDKMFFKAVYNSLKYMIGTLILLIPFPLLFASMLNSKLMKGQGFFKSVYFLPALTSVVVAGTIFRLMFGEMDTSLANQIMELLGKSPIKWLKGEWTGYFALLIVACWRWTGVNILYFLAGLQSIPTDIYEAASIDGASKWQQFIKISFPLVKPTTVYVLTISIYAGLSMFLESFMLWKGNNSPQNIGLTIVGYLYRQGIEKRAMGYACAVGLVLLLVVMVINMIQLIATGTFKKEER</sequence>
<feature type="transmembrane region" description="Helical" evidence="7">
    <location>
        <begin position="263"/>
        <end position="288"/>
    </location>
</feature>
<dbReference type="PROSITE" id="PS50928">
    <property type="entry name" value="ABC_TM1"/>
    <property type="match status" value="1"/>
</dbReference>
<evidence type="ECO:0000313" key="9">
    <source>
        <dbReference type="EMBL" id="NSJ86957.1"/>
    </source>
</evidence>
<dbReference type="Proteomes" id="UP000822142">
    <property type="component" value="Unassembled WGS sequence"/>
</dbReference>
<evidence type="ECO:0000256" key="7">
    <source>
        <dbReference type="RuleBase" id="RU363032"/>
    </source>
</evidence>
<dbReference type="SUPFAM" id="SSF161098">
    <property type="entry name" value="MetI-like"/>
    <property type="match status" value="1"/>
</dbReference>
<comment type="subcellular location">
    <subcellularLocation>
        <location evidence="1 7">Cell membrane</location>
        <topology evidence="1 7">Multi-pass membrane protein</topology>
    </subcellularLocation>
</comment>
<evidence type="ECO:0000256" key="1">
    <source>
        <dbReference type="ARBA" id="ARBA00004651"/>
    </source>
</evidence>
<keyword evidence="3" id="KW-1003">Cell membrane</keyword>
<keyword evidence="10" id="KW-1185">Reference proteome</keyword>
<protein>
    <submittedName>
        <fullName evidence="9">Sugar ABC transporter permease</fullName>
    </submittedName>
</protein>
<reference evidence="9 10" key="1">
    <citation type="journal article" date="2020" name="Cell Host Microbe">
        <title>Functional and Genomic Variation between Human-Derived Isolates of Lachnospiraceae Reveals Inter- and Intra-Species Diversity.</title>
        <authorList>
            <person name="Sorbara M.T."/>
            <person name="Littmann E.R."/>
            <person name="Fontana E."/>
            <person name="Moody T.U."/>
            <person name="Kohout C.E."/>
            <person name="Gjonbalaj M."/>
            <person name="Eaton V."/>
            <person name="Seok R."/>
            <person name="Leiner I.M."/>
            <person name="Pamer E.G."/>
        </authorList>
    </citation>
    <scope>NUCLEOTIDE SEQUENCE [LARGE SCALE GENOMIC DNA]</scope>
    <source>
        <strain evidence="9 10">MSK.15.26</strain>
    </source>
</reference>
<dbReference type="PANTHER" id="PTHR43227">
    <property type="entry name" value="BLL4140 PROTEIN"/>
    <property type="match status" value="1"/>
</dbReference>
<keyword evidence="4 7" id="KW-0812">Transmembrane</keyword>
<proteinExistence type="inferred from homology"/>
<dbReference type="CDD" id="cd06261">
    <property type="entry name" value="TM_PBP2"/>
    <property type="match status" value="1"/>
</dbReference>
<feature type="domain" description="ABC transmembrane type-1" evidence="8">
    <location>
        <begin position="69"/>
        <end position="285"/>
    </location>
</feature>
<feature type="transmembrane region" description="Helical" evidence="7">
    <location>
        <begin position="12"/>
        <end position="32"/>
    </location>
</feature>
<name>A0ABX2I905_BLAHA</name>
<dbReference type="InterPro" id="IPR050809">
    <property type="entry name" value="UgpAE/MalFG_permease"/>
</dbReference>
<evidence type="ECO:0000256" key="4">
    <source>
        <dbReference type="ARBA" id="ARBA00022692"/>
    </source>
</evidence>
<gene>
    <name evidence="9" type="ORF">G5A70_12410</name>
</gene>
<comment type="similarity">
    <text evidence="7">Belongs to the binding-protein-dependent transport system permease family.</text>
</comment>
<evidence type="ECO:0000256" key="2">
    <source>
        <dbReference type="ARBA" id="ARBA00022448"/>
    </source>
</evidence>
<keyword evidence="5 7" id="KW-1133">Transmembrane helix</keyword>
<evidence type="ECO:0000256" key="6">
    <source>
        <dbReference type="ARBA" id="ARBA00023136"/>
    </source>
</evidence>
<keyword evidence="6 7" id="KW-0472">Membrane</keyword>
<keyword evidence="2 7" id="KW-0813">Transport</keyword>
<feature type="transmembrane region" description="Helical" evidence="7">
    <location>
        <begin position="108"/>
        <end position="128"/>
    </location>
</feature>
<dbReference type="Pfam" id="PF00528">
    <property type="entry name" value="BPD_transp_1"/>
    <property type="match status" value="1"/>
</dbReference>
<evidence type="ECO:0000259" key="8">
    <source>
        <dbReference type="PROSITE" id="PS50928"/>
    </source>
</evidence>
<dbReference type="InterPro" id="IPR000515">
    <property type="entry name" value="MetI-like"/>
</dbReference>
<evidence type="ECO:0000313" key="10">
    <source>
        <dbReference type="Proteomes" id="UP000822142"/>
    </source>
</evidence>
<dbReference type="PANTHER" id="PTHR43227:SF7">
    <property type="entry name" value="ARABINOOLIGOSACCHARIDES TRANSPORT SYSTEM PERMEASE PROTEIN ARAP"/>
    <property type="match status" value="1"/>
</dbReference>
<dbReference type="EMBL" id="JAAITA010000019">
    <property type="protein sequence ID" value="NSJ86957.1"/>
    <property type="molecule type" value="Genomic_DNA"/>
</dbReference>
<organism evidence="9 10">
    <name type="scientific">Blautia hansenii</name>
    <name type="common">Ruminococcus hansenii</name>
    <dbReference type="NCBI Taxonomy" id="1322"/>
    <lineage>
        <taxon>Bacteria</taxon>
        <taxon>Bacillati</taxon>
        <taxon>Bacillota</taxon>
        <taxon>Clostridia</taxon>
        <taxon>Lachnospirales</taxon>
        <taxon>Lachnospiraceae</taxon>
        <taxon>Blautia</taxon>
    </lineage>
</organism>
<evidence type="ECO:0000256" key="5">
    <source>
        <dbReference type="ARBA" id="ARBA00022989"/>
    </source>
</evidence>
<feature type="transmembrane region" description="Helical" evidence="7">
    <location>
        <begin position="75"/>
        <end position="96"/>
    </location>
</feature>
<feature type="transmembrane region" description="Helical" evidence="7">
    <location>
        <begin position="155"/>
        <end position="179"/>
    </location>
</feature>
<dbReference type="InterPro" id="IPR035906">
    <property type="entry name" value="MetI-like_sf"/>
</dbReference>
<feature type="transmembrane region" description="Helical" evidence="7">
    <location>
        <begin position="215"/>
        <end position="237"/>
    </location>
</feature>
<accession>A0ABX2I905</accession>
<evidence type="ECO:0000256" key="3">
    <source>
        <dbReference type="ARBA" id="ARBA00022475"/>
    </source>
</evidence>